<name>A0A0C3C168_PILCF</name>
<sequence>MSKLPFALNRACGGQGRRNVGEKISGIGLNRFLKIRALSFLFLNAVSYPCAISPVRCQSMPILGQSTRSPTPESIRRGEILWTVDVDLLAVLAYLFTETFYLVDASAASSLKSGSSNVIEASKQLPRHDENSRYRLLHILGKKSVFM</sequence>
<gene>
    <name evidence="1" type="ORF">PILCRDRAFT_440621</name>
</gene>
<proteinExistence type="predicted"/>
<accession>A0A0C3C168</accession>
<dbReference type="InParanoid" id="A0A0C3C168"/>
<dbReference type="HOGENOM" id="CLU_1768800_0_0_1"/>
<organism evidence="1 2">
    <name type="scientific">Piloderma croceum (strain F 1598)</name>
    <dbReference type="NCBI Taxonomy" id="765440"/>
    <lineage>
        <taxon>Eukaryota</taxon>
        <taxon>Fungi</taxon>
        <taxon>Dikarya</taxon>
        <taxon>Basidiomycota</taxon>
        <taxon>Agaricomycotina</taxon>
        <taxon>Agaricomycetes</taxon>
        <taxon>Agaricomycetidae</taxon>
        <taxon>Atheliales</taxon>
        <taxon>Atheliaceae</taxon>
        <taxon>Piloderma</taxon>
    </lineage>
</organism>
<keyword evidence="2" id="KW-1185">Reference proteome</keyword>
<dbReference type="EMBL" id="KN832991">
    <property type="protein sequence ID" value="KIM83332.1"/>
    <property type="molecule type" value="Genomic_DNA"/>
</dbReference>
<dbReference type="AlphaFoldDB" id="A0A0C3C168"/>
<evidence type="ECO:0000313" key="2">
    <source>
        <dbReference type="Proteomes" id="UP000054166"/>
    </source>
</evidence>
<reference evidence="2" key="2">
    <citation type="submission" date="2015-01" db="EMBL/GenBank/DDBJ databases">
        <title>Evolutionary Origins and Diversification of the Mycorrhizal Mutualists.</title>
        <authorList>
            <consortium name="DOE Joint Genome Institute"/>
            <consortium name="Mycorrhizal Genomics Consortium"/>
            <person name="Kohler A."/>
            <person name="Kuo A."/>
            <person name="Nagy L.G."/>
            <person name="Floudas D."/>
            <person name="Copeland A."/>
            <person name="Barry K.W."/>
            <person name="Cichocki N."/>
            <person name="Veneault-Fourrey C."/>
            <person name="LaButti K."/>
            <person name="Lindquist E.A."/>
            <person name="Lipzen A."/>
            <person name="Lundell T."/>
            <person name="Morin E."/>
            <person name="Murat C."/>
            <person name="Riley R."/>
            <person name="Ohm R."/>
            <person name="Sun H."/>
            <person name="Tunlid A."/>
            <person name="Henrissat B."/>
            <person name="Grigoriev I.V."/>
            <person name="Hibbett D.S."/>
            <person name="Martin F."/>
        </authorList>
    </citation>
    <scope>NUCLEOTIDE SEQUENCE [LARGE SCALE GENOMIC DNA]</scope>
    <source>
        <strain evidence="2">F 1598</strain>
    </source>
</reference>
<reference evidence="1 2" key="1">
    <citation type="submission" date="2014-04" db="EMBL/GenBank/DDBJ databases">
        <authorList>
            <consortium name="DOE Joint Genome Institute"/>
            <person name="Kuo A."/>
            <person name="Tarkka M."/>
            <person name="Buscot F."/>
            <person name="Kohler A."/>
            <person name="Nagy L.G."/>
            <person name="Floudas D."/>
            <person name="Copeland A."/>
            <person name="Barry K.W."/>
            <person name="Cichocki N."/>
            <person name="Veneault-Fourrey C."/>
            <person name="LaButti K."/>
            <person name="Lindquist E.A."/>
            <person name="Lipzen A."/>
            <person name="Lundell T."/>
            <person name="Morin E."/>
            <person name="Murat C."/>
            <person name="Sun H."/>
            <person name="Tunlid A."/>
            <person name="Henrissat B."/>
            <person name="Grigoriev I.V."/>
            <person name="Hibbett D.S."/>
            <person name="Martin F."/>
            <person name="Nordberg H.P."/>
            <person name="Cantor M.N."/>
            <person name="Hua S.X."/>
        </authorList>
    </citation>
    <scope>NUCLEOTIDE SEQUENCE [LARGE SCALE GENOMIC DNA]</scope>
    <source>
        <strain evidence="1 2">F 1598</strain>
    </source>
</reference>
<protein>
    <submittedName>
        <fullName evidence="1">Uncharacterized protein</fullName>
    </submittedName>
</protein>
<dbReference type="Proteomes" id="UP000054166">
    <property type="component" value="Unassembled WGS sequence"/>
</dbReference>
<evidence type="ECO:0000313" key="1">
    <source>
        <dbReference type="EMBL" id="KIM83332.1"/>
    </source>
</evidence>